<reference evidence="1" key="1">
    <citation type="submission" date="2023-10" db="EMBL/GenBank/DDBJ databases">
        <authorList>
            <person name="Domelevo Entfellner J.-B."/>
        </authorList>
    </citation>
    <scope>NUCLEOTIDE SEQUENCE</scope>
</reference>
<evidence type="ECO:0000313" key="2">
    <source>
        <dbReference type="Proteomes" id="UP001189624"/>
    </source>
</evidence>
<keyword evidence="2" id="KW-1185">Reference proteome</keyword>
<accession>A0AA86SRA0</accession>
<dbReference type="Gramene" id="rna-AYBTSS11_LOCUS18981">
    <property type="protein sequence ID" value="CAJ1961936.1"/>
    <property type="gene ID" value="gene-AYBTSS11_LOCUS18981"/>
</dbReference>
<name>A0AA86SRA0_9FABA</name>
<protein>
    <submittedName>
        <fullName evidence="1">Uncharacterized protein</fullName>
    </submittedName>
</protein>
<organism evidence="1 2">
    <name type="scientific">Sphenostylis stenocarpa</name>
    <dbReference type="NCBI Taxonomy" id="92480"/>
    <lineage>
        <taxon>Eukaryota</taxon>
        <taxon>Viridiplantae</taxon>
        <taxon>Streptophyta</taxon>
        <taxon>Embryophyta</taxon>
        <taxon>Tracheophyta</taxon>
        <taxon>Spermatophyta</taxon>
        <taxon>Magnoliopsida</taxon>
        <taxon>eudicotyledons</taxon>
        <taxon>Gunneridae</taxon>
        <taxon>Pentapetalae</taxon>
        <taxon>rosids</taxon>
        <taxon>fabids</taxon>
        <taxon>Fabales</taxon>
        <taxon>Fabaceae</taxon>
        <taxon>Papilionoideae</taxon>
        <taxon>50 kb inversion clade</taxon>
        <taxon>NPAAA clade</taxon>
        <taxon>indigoferoid/millettioid clade</taxon>
        <taxon>Phaseoleae</taxon>
        <taxon>Sphenostylis</taxon>
    </lineage>
</organism>
<dbReference type="AlphaFoldDB" id="A0AA86SRA0"/>
<proteinExistence type="predicted"/>
<sequence>SHTKCHFYERLELSHNSKGRSDRFGGSQVEGVEVVLVHSHGRSPPYNANEELAYAITLGFLTSLPWFVFSPPCRANEESPHVHEELA</sequence>
<feature type="non-terminal residue" evidence="1">
    <location>
        <position position="1"/>
    </location>
</feature>
<gene>
    <name evidence="1" type="ORF">AYBTSS11_LOCUS18981</name>
</gene>
<evidence type="ECO:0000313" key="1">
    <source>
        <dbReference type="EMBL" id="CAJ1961936.1"/>
    </source>
</evidence>
<dbReference type="Proteomes" id="UP001189624">
    <property type="component" value="Chromosome 6"/>
</dbReference>
<dbReference type="EMBL" id="OY731403">
    <property type="protein sequence ID" value="CAJ1961936.1"/>
    <property type="molecule type" value="Genomic_DNA"/>
</dbReference>